<dbReference type="EMBL" id="FMAC01000015">
    <property type="protein sequence ID" value="SCB37586.1"/>
    <property type="molecule type" value="Genomic_DNA"/>
</dbReference>
<dbReference type="RefSeq" id="WP_167459852.1">
    <property type="nucleotide sequence ID" value="NZ_FMAC01000015.1"/>
</dbReference>
<evidence type="ECO:0000313" key="1">
    <source>
        <dbReference type="EMBL" id="SCB37586.1"/>
    </source>
</evidence>
<protein>
    <submittedName>
        <fullName evidence="1">Uncharacterized protein</fullName>
    </submittedName>
</protein>
<dbReference type="STRING" id="52131.GA0061100_11545"/>
<evidence type="ECO:0000313" key="2">
    <source>
        <dbReference type="Proteomes" id="UP000186228"/>
    </source>
</evidence>
<sequence>MEDDVLELETAPEIEILPPEHDDADRDGAYSCLCCGRTQAFLDDDGCGICEECLAS</sequence>
<gene>
    <name evidence="1" type="ORF">GA0061100_11545</name>
</gene>
<name>A0A1C3WCH5_9HYPH</name>
<organism evidence="1 2">
    <name type="scientific">Rhizobium hainanense</name>
    <dbReference type="NCBI Taxonomy" id="52131"/>
    <lineage>
        <taxon>Bacteria</taxon>
        <taxon>Pseudomonadati</taxon>
        <taxon>Pseudomonadota</taxon>
        <taxon>Alphaproteobacteria</taxon>
        <taxon>Hyphomicrobiales</taxon>
        <taxon>Rhizobiaceae</taxon>
        <taxon>Rhizobium/Agrobacterium group</taxon>
        <taxon>Rhizobium</taxon>
    </lineage>
</organism>
<accession>A0A1C3WCH5</accession>
<reference evidence="2" key="1">
    <citation type="submission" date="2016-08" db="EMBL/GenBank/DDBJ databases">
        <authorList>
            <person name="Varghese N."/>
            <person name="Submissions Spin"/>
        </authorList>
    </citation>
    <scope>NUCLEOTIDE SEQUENCE [LARGE SCALE GENOMIC DNA]</scope>
    <source>
        <strain evidence="2">CCBAU 57015</strain>
    </source>
</reference>
<dbReference type="AlphaFoldDB" id="A0A1C3WCH5"/>
<dbReference type="Proteomes" id="UP000186228">
    <property type="component" value="Unassembled WGS sequence"/>
</dbReference>
<keyword evidence="2" id="KW-1185">Reference proteome</keyword>
<proteinExistence type="predicted"/>